<feature type="transmembrane region" description="Helical" evidence="24">
    <location>
        <begin position="296"/>
        <end position="319"/>
    </location>
</feature>
<feature type="transmembrane region" description="Helical" evidence="24">
    <location>
        <begin position="140"/>
        <end position="159"/>
    </location>
</feature>
<dbReference type="PANTHER" id="PTHR21257:SF38">
    <property type="entry name" value="7-DEHYDROCHOLESTEROL REDUCTASE"/>
    <property type="match status" value="1"/>
</dbReference>
<evidence type="ECO:0000256" key="10">
    <source>
        <dbReference type="ARBA" id="ARBA00022955"/>
    </source>
</evidence>
<reference evidence="25 26" key="1">
    <citation type="submission" date="2020-08" db="EMBL/GenBank/DDBJ databases">
        <authorList>
            <person name="Hejnol A."/>
        </authorList>
    </citation>
    <scope>NUCLEOTIDE SEQUENCE [LARGE SCALE GENOMIC DNA]</scope>
</reference>
<dbReference type="OrthoDB" id="5326588at2759"/>
<feature type="transmembrane region" description="Helical" evidence="24">
    <location>
        <begin position="179"/>
        <end position="197"/>
    </location>
</feature>
<comment type="similarity">
    <text evidence="3">Belongs to the ERG4/ERG24 family.</text>
</comment>
<dbReference type="Proteomes" id="UP000549394">
    <property type="component" value="Unassembled WGS sequence"/>
</dbReference>
<dbReference type="EMBL" id="CAJFCJ010000025">
    <property type="protein sequence ID" value="CAD5125123.1"/>
    <property type="molecule type" value="Genomic_DNA"/>
</dbReference>
<evidence type="ECO:0000313" key="26">
    <source>
        <dbReference type="Proteomes" id="UP000549394"/>
    </source>
</evidence>
<dbReference type="GO" id="GO:0006695">
    <property type="term" value="P:cholesterol biosynthetic process"/>
    <property type="evidence" value="ECO:0007669"/>
    <property type="project" value="UniProtKB-UniPathway"/>
</dbReference>
<keyword evidence="17" id="KW-0753">Steroid metabolism</keyword>
<sequence>MELRSRKQKGKDTTNGNKNAGYSGSSGEAGLSTGASLPFKIFHEYLGPLFFCSVCPWTTQFIWYTAAKADGSFLEAFRQLTRVEGFGDAIRTFFPFPSLLSVAVVFGYLFFALILHIIVPGKRFEGPVSPKGHVPVYKDNGLRCYFITLLSLLALTLVLKKFDMTPSIVYDRWGEVLCVLNFFAYSFCALLFFKGILAPSSIEHGRTSSFMLDFFWGTELYPRIKGVDVKVFTNCRFGMNVWALAVMLCTIKSYEVQGQFVLSSTVSAIIHLAYLTKFFWWEAGYMRTIDIMLDRAGFYICWGCLVWVPGFYTIPSLYLAKNAPQMELAKGLLILAVGLAAIALNYDADRQKQHVRKENGDCQVWGSKAQVIRASYKLESGETRENLLLVSGWWGIARHFHYVPELMLALAWSLPGGSRHIMPYVYFLWLILLLTHRTFRDDAKCMKKYGDAWAKYKKAVPYKMLPYIF</sequence>
<keyword evidence="5" id="KW-0153">Cholesterol metabolism</keyword>
<evidence type="ECO:0000256" key="14">
    <source>
        <dbReference type="ARBA" id="ARBA00023098"/>
    </source>
</evidence>
<dbReference type="GO" id="GO:0047598">
    <property type="term" value="F:7-dehydrocholesterol reductase activity"/>
    <property type="evidence" value="ECO:0007669"/>
    <property type="project" value="UniProtKB-EC"/>
</dbReference>
<keyword evidence="16" id="KW-1207">Sterol metabolism</keyword>
<evidence type="ECO:0000256" key="22">
    <source>
        <dbReference type="ARBA" id="ARBA00047826"/>
    </source>
</evidence>
<dbReference type="GO" id="GO:0016132">
    <property type="term" value="P:brassinosteroid biosynthetic process"/>
    <property type="evidence" value="ECO:0007669"/>
    <property type="project" value="TreeGrafter"/>
</dbReference>
<dbReference type="GO" id="GO:0005789">
    <property type="term" value="C:endoplasmic reticulum membrane"/>
    <property type="evidence" value="ECO:0007669"/>
    <property type="project" value="UniProtKB-SubCell"/>
</dbReference>
<evidence type="ECO:0000256" key="18">
    <source>
        <dbReference type="ARBA" id="ARBA00038851"/>
    </source>
</evidence>
<dbReference type="AlphaFoldDB" id="A0A7I8WAF5"/>
<keyword evidence="26" id="KW-1185">Reference proteome</keyword>
<dbReference type="InterPro" id="IPR001171">
    <property type="entry name" value="ERG24_DHCR-like"/>
</dbReference>
<feature type="region of interest" description="Disordered" evidence="23">
    <location>
        <begin position="1"/>
        <end position="30"/>
    </location>
</feature>
<protein>
    <recommendedName>
        <fullName evidence="19">7-dehydrocholesterol reductase</fullName>
        <ecNumber evidence="18">1.3.1.21</ecNumber>
    </recommendedName>
    <alternativeName>
        <fullName evidence="20">Sterol Delta(7)-reductase</fullName>
    </alternativeName>
</protein>
<comment type="subcellular location">
    <subcellularLocation>
        <location evidence="1">Endoplasmic reticulum membrane</location>
        <topology evidence="1">Multi-pass membrane protein</topology>
    </subcellularLocation>
</comment>
<dbReference type="PANTHER" id="PTHR21257">
    <property type="entry name" value="DELTA(14)-STEROL REDUCTASE"/>
    <property type="match status" value="1"/>
</dbReference>
<evidence type="ECO:0000256" key="5">
    <source>
        <dbReference type="ARBA" id="ARBA00022548"/>
    </source>
</evidence>
<keyword evidence="12" id="KW-0560">Oxidoreductase</keyword>
<evidence type="ECO:0000256" key="11">
    <source>
        <dbReference type="ARBA" id="ARBA00022989"/>
    </source>
</evidence>
<dbReference type="InterPro" id="IPR018083">
    <property type="entry name" value="Sterol_reductase_CS"/>
</dbReference>
<evidence type="ECO:0000313" key="25">
    <source>
        <dbReference type="EMBL" id="CAD5125123.1"/>
    </source>
</evidence>
<evidence type="ECO:0000256" key="24">
    <source>
        <dbReference type="SAM" id="Phobius"/>
    </source>
</evidence>
<comment type="caution">
    <text evidence="25">The sequence shown here is derived from an EMBL/GenBank/DDBJ whole genome shotgun (WGS) entry which is preliminary data.</text>
</comment>
<keyword evidence="6 24" id="KW-0812">Transmembrane</keyword>
<dbReference type="Pfam" id="PF01222">
    <property type="entry name" value="ERG4_ERG24"/>
    <property type="match status" value="1"/>
</dbReference>
<proteinExistence type="inferred from homology"/>
<feature type="compositionally biased region" description="Polar residues" evidence="23">
    <location>
        <begin position="13"/>
        <end position="26"/>
    </location>
</feature>
<name>A0A7I8WAF5_9ANNE</name>
<evidence type="ECO:0000256" key="21">
    <source>
        <dbReference type="ARBA" id="ARBA00047795"/>
    </source>
</evidence>
<keyword evidence="13" id="KW-0756">Sterol biosynthesis</keyword>
<dbReference type="EC" id="1.3.1.21" evidence="18"/>
<evidence type="ECO:0000256" key="23">
    <source>
        <dbReference type="SAM" id="MobiDB-lite"/>
    </source>
</evidence>
<dbReference type="UniPathway" id="UPA00063"/>
<evidence type="ECO:0000256" key="12">
    <source>
        <dbReference type="ARBA" id="ARBA00023002"/>
    </source>
</evidence>
<keyword evidence="7" id="KW-0152">Cholesterol biosynthesis</keyword>
<keyword evidence="11 24" id="KW-1133">Transmembrane helix</keyword>
<feature type="transmembrane region" description="Helical" evidence="24">
    <location>
        <begin position="331"/>
        <end position="348"/>
    </location>
</feature>
<keyword evidence="14" id="KW-0443">Lipid metabolism</keyword>
<keyword evidence="15 24" id="KW-0472">Membrane</keyword>
<organism evidence="25 26">
    <name type="scientific">Dimorphilus gyrociliatus</name>
    <dbReference type="NCBI Taxonomy" id="2664684"/>
    <lineage>
        <taxon>Eukaryota</taxon>
        <taxon>Metazoa</taxon>
        <taxon>Spiralia</taxon>
        <taxon>Lophotrochozoa</taxon>
        <taxon>Annelida</taxon>
        <taxon>Polychaeta</taxon>
        <taxon>Polychaeta incertae sedis</taxon>
        <taxon>Dinophilidae</taxon>
        <taxon>Dimorphilus</taxon>
    </lineage>
</organism>
<evidence type="ECO:0000256" key="15">
    <source>
        <dbReference type="ARBA" id="ARBA00023136"/>
    </source>
</evidence>
<evidence type="ECO:0000256" key="4">
    <source>
        <dbReference type="ARBA" id="ARBA00022516"/>
    </source>
</evidence>
<feature type="transmembrane region" description="Helical" evidence="24">
    <location>
        <begin position="260"/>
        <end position="281"/>
    </location>
</feature>
<evidence type="ECO:0000256" key="20">
    <source>
        <dbReference type="ARBA" id="ARBA00042688"/>
    </source>
</evidence>
<evidence type="ECO:0000256" key="19">
    <source>
        <dbReference type="ARBA" id="ARBA00039984"/>
    </source>
</evidence>
<evidence type="ECO:0000256" key="1">
    <source>
        <dbReference type="ARBA" id="ARBA00004477"/>
    </source>
</evidence>
<evidence type="ECO:0000256" key="17">
    <source>
        <dbReference type="ARBA" id="ARBA00023221"/>
    </source>
</evidence>
<evidence type="ECO:0000256" key="6">
    <source>
        <dbReference type="ARBA" id="ARBA00022692"/>
    </source>
</evidence>
<gene>
    <name evidence="25" type="ORF">DGYR_LOCUS12558</name>
</gene>
<comment type="catalytic activity">
    <reaction evidence="22">
        <text>7-dehydrodesmosterol + NADPH + H(+) = desmosterol + NADP(+)</text>
        <dbReference type="Rhea" id="RHEA:46740"/>
        <dbReference type="ChEBI" id="CHEBI:15378"/>
        <dbReference type="ChEBI" id="CHEBI:17737"/>
        <dbReference type="ChEBI" id="CHEBI:27910"/>
        <dbReference type="ChEBI" id="CHEBI:57783"/>
        <dbReference type="ChEBI" id="CHEBI:58349"/>
    </reaction>
    <physiologicalReaction direction="left-to-right" evidence="22">
        <dbReference type="Rhea" id="RHEA:46741"/>
    </physiologicalReaction>
</comment>
<comment type="catalytic activity">
    <reaction evidence="21">
        <text>cholesterol + NADP(+) = 7-dehydrocholesterol + NADPH + H(+)</text>
        <dbReference type="Rhea" id="RHEA:23984"/>
        <dbReference type="ChEBI" id="CHEBI:15378"/>
        <dbReference type="ChEBI" id="CHEBI:16113"/>
        <dbReference type="ChEBI" id="CHEBI:17759"/>
        <dbReference type="ChEBI" id="CHEBI:57783"/>
        <dbReference type="ChEBI" id="CHEBI:58349"/>
        <dbReference type="EC" id="1.3.1.21"/>
    </reaction>
    <physiologicalReaction direction="right-to-left" evidence="21">
        <dbReference type="Rhea" id="RHEA:23986"/>
    </physiologicalReaction>
</comment>
<evidence type="ECO:0000256" key="16">
    <source>
        <dbReference type="ARBA" id="ARBA00023166"/>
    </source>
</evidence>
<accession>A0A7I8WAF5</accession>
<comment type="pathway">
    <text evidence="2">Steroid biosynthesis; cholesterol biosynthesis.</text>
</comment>
<evidence type="ECO:0000256" key="8">
    <source>
        <dbReference type="ARBA" id="ARBA00022824"/>
    </source>
</evidence>
<evidence type="ECO:0000256" key="9">
    <source>
        <dbReference type="ARBA" id="ARBA00022857"/>
    </source>
</evidence>
<dbReference type="Gene3D" id="1.20.120.1630">
    <property type="match status" value="1"/>
</dbReference>
<evidence type="ECO:0000256" key="2">
    <source>
        <dbReference type="ARBA" id="ARBA00004770"/>
    </source>
</evidence>
<feature type="transmembrane region" description="Helical" evidence="24">
    <location>
        <begin position="99"/>
        <end position="119"/>
    </location>
</feature>
<keyword evidence="9" id="KW-0521">NADP</keyword>
<dbReference type="PROSITE" id="PS01018">
    <property type="entry name" value="STEROL_REDUCT_2"/>
    <property type="match status" value="1"/>
</dbReference>
<evidence type="ECO:0000256" key="3">
    <source>
        <dbReference type="ARBA" id="ARBA00005402"/>
    </source>
</evidence>
<evidence type="ECO:0000256" key="13">
    <source>
        <dbReference type="ARBA" id="ARBA00023011"/>
    </source>
</evidence>
<keyword evidence="10" id="KW-0752">Steroid biosynthesis</keyword>
<evidence type="ECO:0000256" key="7">
    <source>
        <dbReference type="ARBA" id="ARBA00022778"/>
    </source>
</evidence>
<keyword evidence="8" id="KW-0256">Endoplasmic reticulum</keyword>
<keyword evidence="4" id="KW-0444">Lipid biosynthesis</keyword>